<name>A0A085MW81_9BILA</name>
<dbReference type="PANTHER" id="PTHR33047">
    <property type="entry name" value="PROTEIN TAR1"/>
    <property type="match status" value="1"/>
</dbReference>
<evidence type="ECO:0000313" key="1">
    <source>
        <dbReference type="EMBL" id="KFD61477.1"/>
    </source>
</evidence>
<proteinExistence type="predicted"/>
<gene>
    <name evidence="1" type="ORF">M514_26373</name>
</gene>
<dbReference type="Proteomes" id="UP000030758">
    <property type="component" value="Unassembled WGS sequence"/>
</dbReference>
<accession>A0A085MW81</accession>
<protein>
    <recommendedName>
        <fullName evidence="2">Regulator of rDNA transcription protein 15</fullName>
    </recommendedName>
</protein>
<dbReference type="PANTHER" id="PTHR33047:SF8">
    <property type="entry name" value="REGULATOR OF RDNA TRANSCRIPTION PROTEIN 15"/>
    <property type="match status" value="1"/>
</dbReference>
<dbReference type="EMBL" id="KL367622">
    <property type="protein sequence ID" value="KFD61477.1"/>
    <property type="molecule type" value="Genomic_DNA"/>
</dbReference>
<reference evidence="1" key="1">
    <citation type="journal article" date="2014" name="Nat. Genet.">
        <title>Genome and transcriptome of the porcine whipworm Trichuris suis.</title>
        <authorList>
            <person name="Jex A.R."/>
            <person name="Nejsum P."/>
            <person name="Schwarz E.M."/>
            <person name="Hu L."/>
            <person name="Young N.D."/>
            <person name="Hall R.S."/>
            <person name="Korhonen P.K."/>
            <person name="Liao S."/>
            <person name="Thamsborg S."/>
            <person name="Xia J."/>
            <person name="Xu P."/>
            <person name="Wang S."/>
            <person name="Scheerlinck J.P."/>
            <person name="Hofmann A."/>
            <person name="Sternberg P.W."/>
            <person name="Wang J."/>
            <person name="Gasser R.B."/>
        </authorList>
    </citation>
    <scope>NUCLEOTIDE SEQUENCE [LARGE SCALE GENOMIC DNA]</scope>
    <source>
        <strain evidence="1">DCEP-RM93F</strain>
    </source>
</reference>
<dbReference type="AlphaFoldDB" id="A0A085MW81"/>
<sequence>MVGRAVIEGSESNVAMGAWLPEPSYPCGNFSDSSYMKSAKSKGSIGHGFELSIRTGNQNQVSLCPFTPGDVSVLAELTLVHLRYRLTDVPPSHTPHLTVSSERIALDGTSRCYGCSSCRRLRGGVPWALQEKWQSSRAVGRPRE</sequence>
<dbReference type="InterPro" id="IPR052997">
    <property type="entry name" value="RRT15-like"/>
</dbReference>
<organism evidence="1">
    <name type="scientific">Trichuris suis</name>
    <name type="common">pig whipworm</name>
    <dbReference type="NCBI Taxonomy" id="68888"/>
    <lineage>
        <taxon>Eukaryota</taxon>
        <taxon>Metazoa</taxon>
        <taxon>Ecdysozoa</taxon>
        <taxon>Nematoda</taxon>
        <taxon>Enoplea</taxon>
        <taxon>Dorylaimia</taxon>
        <taxon>Trichinellida</taxon>
        <taxon>Trichuridae</taxon>
        <taxon>Trichuris</taxon>
    </lineage>
</organism>
<evidence type="ECO:0008006" key="2">
    <source>
        <dbReference type="Google" id="ProtNLM"/>
    </source>
</evidence>